<dbReference type="Proteomes" id="UP000176101">
    <property type="component" value="Unassembled WGS sequence"/>
</dbReference>
<proteinExistence type="predicted"/>
<dbReference type="CDD" id="cd00531">
    <property type="entry name" value="NTF2_like"/>
    <property type="match status" value="1"/>
</dbReference>
<dbReference type="EMBL" id="LJGU01000159">
    <property type="protein sequence ID" value="OEU91354.1"/>
    <property type="molecule type" value="Genomic_DNA"/>
</dbReference>
<dbReference type="SUPFAM" id="SSF54427">
    <property type="entry name" value="NTF2-like"/>
    <property type="match status" value="1"/>
</dbReference>
<evidence type="ECO:0000313" key="3">
    <source>
        <dbReference type="Proteomes" id="UP000176101"/>
    </source>
</evidence>
<dbReference type="STRING" id="1075402.AN216_25310"/>
<dbReference type="OrthoDB" id="3681559at2"/>
<feature type="domain" description="SnoaL-like" evidence="1">
    <location>
        <begin position="24"/>
        <end position="127"/>
    </location>
</feature>
<dbReference type="InterPro" id="IPR032710">
    <property type="entry name" value="NTF2-like_dom_sf"/>
</dbReference>
<dbReference type="Pfam" id="PF12680">
    <property type="entry name" value="SnoaL_2"/>
    <property type="match status" value="1"/>
</dbReference>
<accession>A0A1E7JRE1</accession>
<protein>
    <recommendedName>
        <fullName evidence="1">SnoaL-like domain-containing protein</fullName>
    </recommendedName>
</protein>
<dbReference type="InterPro" id="IPR037401">
    <property type="entry name" value="SnoaL-like"/>
</dbReference>
<dbReference type="AlphaFoldDB" id="A0A1E7JRE1"/>
<dbReference type="Gene3D" id="3.10.450.50">
    <property type="match status" value="1"/>
</dbReference>
<evidence type="ECO:0000259" key="1">
    <source>
        <dbReference type="Pfam" id="PF12680"/>
    </source>
</evidence>
<name>A0A1E7JRE1_9ACTN</name>
<sequence length="167" mass="18533">MSQRTTKEPQFTARSPRELFTHALTLLRAKEMDRFVDLFTTDAVCEFPFAPPGAPRRLEGREALRSYLDGYTELVDLTHFPSVLTHETSDPEVLVVEFTAEGTTVATGEPYELSYVVVLRVRDGEFVGYRDYWSPLAAASATGQLKPLRDALDGLDTLGTRDSDGAA</sequence>
<keyword evidence="3" id="KW-1185">Reference proteome</keyword>
<dbReference type="RefSeq" id="WP_070199047.1">
    <property type="nucleotide sequence ID" value="NZ_LJGU01000159.1"/>
</dbReference>
<comment type="caution">
    <text evidence="2">The sequence shown here is derived from an EMBL/GenBank/DDBJ whole genome shotgun (WGS) entry which is preliminary data.</text>
</comment>
<dbReference type="PATRIC" id="fig|1075402.3.peg.2378"/>
<evidence type="ECO:0000313" key="2">
    <source>
        <dbReference type="EMBL" id="OEU91354.1"/>
    </source>
</evidence>
<organism evidence="2 3">
    <name type="scientific">Streptomyces oceani</name>
    <dbReference type="NCBI Taxonomy" id="1075402"/>
    <lineage>
        <taxon>Bacteria</taxon>
        <taxon>Bacillati</taxon>
        <taxon>Actinomycetota</taxon>
        <taxon>Actinomycetes</taxon>
        <taxon>Kitasatosporales</taxon>
        <taxon>Streptomycetaceae</taxon>
        <taxon>Streptomyces</taxon>
    </lineage>
</organism>
<reference evidence="2 3" key="1">
    <citation type="journal article" date="2016" name="Front. Microbiol.">
        <title>Comparative Genomics Analysis of Streptomyces Species Reveals Their Adaptation to the Marine Environment and Their Diversity at the Genomic Level.</title>
        <authorList>
            <person name="Tian X."/>
            <person name="Zhang Z."/>
            <person name="Yang T."/>
            <person name="Chen M."/>
            <person name="Li J."/>
            <person name="Chen F."/>
            <person name="Yang J."/>
            <person name="Li W."/>
            <person name="Zhang B."/>
            <person name="Zhang Z."/>
            <person name="Wu J."/>
            <person name="Zhang C."/>
            <person name="Long L."/>
            <person name="Xiao J."/>
        </authorList>
    </citation>
    <scope>NUCLEOTIDE SEQUENCE [LARGE SCALE GENOMIC DNA]</scope>
    <source>
        <strain evidence="2 3">SCSIO 02100</strain>
    </source>
</reference>
<gene>
    <name evidence="2" type="ORF">AN216_25310</name>
</gene>